<dbReference type="Pfam" id="PF13524">
    <property type="entry name" value="Glyco_trans_1_2"/>
    <property type="match status" value="1"/>
</dbReference>
<sequence length="670" mass="79739">MKFKTVNKNIFTYTNKNGNFIAHHKIENISLFKEYTILFNGMSEKNLSSINIKLFKENDECEEVLLNINKSYKFRNKNIDKVEIDINLKEDTIFTLKVLEEPILFNENTYEVSNMVKEFMDKIDSDLYDKTVIIPTFNVKIACILDEFSYDCFSYDCNLLQLKSMTWEKQIKDFHPDLLLVESAWYGICKTWIKKVACEENLDETLYSLINYCKDNSIPTVFFNKEGLVNFSYFEKSSSVFDYIFVSDENIIPYQIEACNHNNIYPLSFAAQPKIHNSINKNKYKLGEIAFAGGWYNDIHKDRFNDFEYIVKPALKYGLHIYDRNFHQREMLEFIEKYWPQEYLNNIVGKLDYKYMVEAYKNYNVFLNVNSVQNSSYMVSRRVYEILACKTLLLTSYSKCISDNFSDYVLISKNKDNTMDYLDKILSNPSLYEKQSKKSQRYILENHTYKNRFMEIFNILNINYNKPIPTNIGLICIIEDISHIENIAEIILNQEYTPTYTYLIINRNININSCIDLLDINNLYYNFYSEEKDICHIINYIHSLEHNVSHYALFYSKNYYGPNYLRDYVNILSYTNASIIGKCQVYEIDYNHFEIAICSYKDSYVKKVYKDTLFCHKDYLLYLTLYNDNFSCDYVCSSDLVIYSDDEYNFIRNIVDDRNNRSKYIDFISI</sequence>
<keyword evidence="3" id="KW-1185">Reference proteome</keyword>
<feature type="domain" description="Spore protein YkvP/CgeB glycosyl transferase-like" evidence="1">
    <location>
        <begin position="338"/>
        <end position="457"/>
    </location>
</feature>
<reference evidence="2 3" key="1">
    <citation type="journal article" date="2023" name="PLoS ONE">
        <title>Genome-based metabolic and phylogenomic analysis of three Terrisporobacter species.</title>
        <authorList>
            <person name="Boer T."/>
            <person name="Bengelsdorf F.R."/>
            <person name="Bomeke M."/>
            <person name="Daniel R."/>
            <person name="Poehlein A."/>
        </authorList>
    </citation>
    <scope>NUCLEOTIDE SEQUENCE [LARGE SCALE GENOMIC DNA]</scope>
    <source>
        <strain evidence="2 3">DSM 1288</strain>
    </source>
</reference>
<dbReference type="Gene3D" id="3.40.50.2000">
    <property type="entry name" value="Glycogen Phosphorylase B"/>
    <property type="match status" value="1"/>
</dbReference>
<evidence type="ECO:0000259" key="1">
    <source>
        <dbReference type="Pfam" id="PF13524"/>
    </source>
</evidence>
<gene>
    <name evidence="2" type="ORF">TEGL_34770</name>
</gene>
<organism evidence="2 3">
    <name type="scientific">Terrisporobacter glycolicus ATCC 14880 = DSM 1288</name>
    <dbReference type="NCBI Taxonomy" id="1121315"/>
    <lineage>
        <taxon>Bacteria</taxon>
        <taxon>Bacillati</taxon>
        <taxon>Bacillota</taxon>
        <taxon>Clostridia</taxon>
        <taxon>Peptostreptococcales</taxon>
        <taxon>Peptostreptococcaceae</taxon>
        <taxon>Terrisporobacter</taxon>
    </lineage>
</organism>
<proteinExistence type="predicted"/>
<name>A0ABZ2EYJ8_9FIRM</name>
<evidence type="ECO:0000313" key="3">
    <source>
        <dbReference type="Proteomes" id="UP001348492"/>
    </source>
</evidence>
<dbReference type="InterPro" id="IPR055259">
    <property type="entry name" value="YkvP/CgeB_Glyco_trans-like"/>
</dbReference>
<accession>A0ABZ2EYJ8</accession>
<dbReference type="EMBL" id="CP117523">
    <property type="protein sequence ID" value="WWD85030.1"/>
    <property type="molecule type" value="Genomic_DNA"/>
</dbReference>
<dbReference type="Proteomes" id="UP001348492">
    <property type="component" value="Chromosome"/>
</dbReference>
<evidence type="ECO:0000313" key="2">
    <source>
        <dbReference type="EMBL" id="WWD85030.1"/>
    </source>
</evidence>
<protein>
    <recommendedName>
        <fullName evidence="1">Spore protein YkvP/CgeB glycosyl transferase-like domain-containing protein</fullName>
    </recommendedName>
</protein>
<dbReference type="RefSeq" id="WP_018591676.1">
    <property type="nucleotide sequence ID" value="NZ_CP117523.1"/>
</dbReference>